<dbReference type="Proteomes" id="UP000000552">
    <property type="component" value="Chromosome"/>
</dbReference>
<reference evidence="3 4" key="1">
    <citation type="journal article" date="2000" name="DNA Res.">
        <title>Complete genome structure of the nitrogen-fixing symbiotic bacterium Mesorhizobium loti.</title>
        <authorList>
            <person name="Kaneko T."/>
            <person name="Nakamura Y."/>
            <person name="Sato S."/>
            <person name="Asamizu E."/>
            <person name="Kato T."/>
            <person name="Sasamoto S."/>
            <person name="Watanabe A."/>
            <person name="Idesawa K."/>
            <person name="Ishikawa A."/>
            <person name="Kawashima K."/>
            <person name="Kimura T."/>
            <person name="Kishida Y."/>
            <person name="Kiyokawa C."/>
            <person name="Kohara M."/>
            <person name="Matsumoto M."/>
            <person name="Matsuno A."/>
            <person name="Mochizuki Y."/>
            <person name="Nakayama S."/>
            <person name="Nakazaki N."/>
            <person name="Shimpo S."/>
            <person name="Sugimoto M."/>
            <person name="Takeuchi C."/>
            <person name="Yamada M."/>
            <person name="Tabata S."/>
        </authorList>
    </citation>
    <scope>NUCLEOTIDE SEQUENCE [LARGE SCALE GENOMIC DNA]</scope>
    <source>
        <strain evidence="4">LMG 29417 / CECT 9101 / MAFF 303099</strain>
    </source>
</reference>
<name>Q982Z5_RHILO</name>
<sequence>MQAPARPGALTPARSALKPRRRNPPWGEALRFLCKTSFSKTTSYGKTRKRMMASFSTLSDIDLEKQVAALSRELAALRKAVSKRGGAYYEDGRDAALDTYSDLAERLRDAMPAIRRQGRVIEKSARDHPAAAAVVGLVVLGLVASLLFSRR</sequence>
<evidence type="ECO:0000256" key="2">
    <source>
        <dbReference type="SAM" id="Phobius"/>
    </source>
</evidence>
<dbReference type="HOGENOM" id="CLU_1729906_0_0_5"/>
<dbReference type="KEGG" id="mlo:mlr8427"/>
<dbReference type="EMBL" id="BA000012">
    <property type="protein sequence ID" value="BAB54311.1"/>
    <property type="molecule type" value="Genomic_DNA"/>
</dbReference>
<evidence type="ECO:0000313" key="4">
    <source>
        <dbReference type="Proteomes" id="UP000000552"/>
    </source>
</evidence>
<evidence type="ECO:0000256" key="1">
    <source>
        <dbReference type="SAM" id="MobiDB-lite"/>
    </source>
</evidence>
<keyword evidence="2" id="KW-1133">Transmembrane helix</keyword>
<dbReference type="AlphaFoldDB" id="Q982Z5"/>
<dbReference type="eggNOG" id="ENOG5031BRA">
    <property type="taxonomic scope" value="Bacteria"/>
</dbReference>
<proteinExistence type="predicted"/>
<keyword evidence="2" id="KW-0472">Membrane</keyword>
<evidence type="ECO:0000313" key="3">
    <source>
        <dbReference type="EMBL" id="BAB54311.1"/>
    </source>
</evidence>
<keyword evidence="2" id="KW-0812">Transmembrane</keyword>
<feature type="region of interest" description="Disordered" evidence="1">
    <location>
        <begin position="1"/>
        <end position="24"/>
    </location>
</feature>
<accession>Q982Z5</accession>
<protein>
    <submittedName>
        <fullName evidence="3">Mlr8427 protein</fullName>
    </submittedName>
</protein>
<organism evidence="3 4">
    <name type="scientific">Mesorhizobium japonicum (strain LMG 29417 / CECT 9101 / MAFF 303099)</name>
    <name type="common">Mesorhizobium loti (strain MAFF 303099)</name>
    <dbReference type="NCBI Taxonomy" id="266835"/>
    <lineage>
        <taxon>Bacteria</taxon>
        <taxon>Pseudomonadati</taxon>
        <taxon>Pseudomonadota</taxon>
        <taxon>Alphaproteobacteria</taxon>
        <taxon>Hyphomicrobiales</taxon>
        <taxon>Phyllobacteriaceae</taxon>
        <taxon>Mesorhizobium</taxon>
    </lineage>
</organism>
<feature type="transmembrane region" description="Helical" evidence="2">
    <location>
        <begin position="130"/>
        <end position="148"/>
    </location>
</feature>
<gene>
    <name evidence="3" type="ordered locus">mlr8427</name>
</gene>